<dbReference type="STRING" id="1797533.A2731_03730"/>
<comment type="caution">
    <text evidence="3">The sequence shown here is derived from an EMBL/GenBank/DDBJ whole genome shotgun (WGS) entry which is preliminary data.</text>
</comment>
<feature type="transmembrane region" description="Helical" evidence="1">
    <location>
        <begin position="207"/>
        <end position="226"/>
    </location>
</feature>
<name>A0A1G1XUP0_9BACT</name>
<feature type="domain" description="Histidine kinase N-terminal 7TM region" evidence="2">
    <location>
        <begin position="19"/>
        <end position="220"/>
    </location>
</feature>
<feature type="transmembrane region" description="Helical" evidence="1">
    <location>
        <begin position="144"/>
        <end position="163"/>
    </location>
</feature>
<proteinExistence type="predicted"/>
<organism evidence="3 4">
    <name type="scientific">Candidatus Buchananbacteria bacterium RIFCSPHIGHO2_01_FULL_39_8</name>
    <dbReference type="NCBI Taxonomy" id="1797533"/>
    <lineage>
        <taxon>Bacteria</taxon>
        <taxon>Candidatus Buchananiibacteriota</taxon>
    </lineage>
</organism>
<keyword evidence="1" id="KW-0472">Membrane</keyword>
<feature type="transmembrane region" description="Helical" evidence="1">
    <location>
        <begin position="105"/>
        <end position="124"/>
    </location>
</feature>
<evidence type="ECO:0000313" key="3">
    <source>
        <dbReference type="EMBL" id="OGY43701.1"/>
    </source>
</evidence>
<feature type="transmembrane region" description="Helical" evidence="1">
    <location>
        <begin position="37"/>
        <end position="58"/>
    </location>
</feature>
<evidence type="ECO:0000256" key="1">
    <source>
        <dbReference type="SAM" id="Phobius"/>
    </source>
</evidence>
<protein>
    <recommendedName>
        <fullName evidence="2">Histidine kinase N-terminal 7TM region domain-containing protein</fullName>
    </recommendedName>
</protein>
<feature type="transmembrane region" description="Helical" evidence="1">
    <location>
        <begin position="6"/>
        <end position="30"/>
    </location>
</feature>
<evidence type="ECO:0000259" key="2">
    <source>
        <dbReference type="Pfam" id="PF16927"/>
    </source>
</evidence>
<dbReference type="InterPro" id="IPR031621">
    <property type="entry name" value="HisKA_7TM"/>
</dbReference>
<evidence type="ECO:0000313" key="4">
    <source>
        <dbReference type="Proteomes" id="UP000176241"/>
    </source>
</evidence>
<feature type="transmembrane region" description="Helical" evidence="1">
    <location>
        <begin position="70"/>
        <end position="93"/>
    </location>
</feature>
<keyword evidence="1" id="KW-0812">Transmembrane</keyword>
<dbReference type="Pfam" id="PF16927">
    <property type="entry name" value="HisKA_7TM"/>
    <property type="match status" value="1"/>
</dbReference>
<reference evidence="3 4" key="1">
    <citation type="journal article" date="2016" name="Nat. Commun.">
        <title>Thousands of microbial genomes shed light on interconnected biogeochemical processes in an aquifer system.</title>
        <authorList>
            <person name="Anantharaman K."/>
            <person name="Brown C.T."/>
            <person name="Hug L.A."/>
            <person name="Sharon I."/>
            <person name="Castelle C.J."/>
            <person name="Probst A.J."/>
            <person name="Thomas B.C."/>
            <person name="Singh A."/>
            <person name="Wilkins M.J."/>
            <person name="Karaoz U."/>
            <person name="Brodie E.L."/>
            <person name="Williams K.H."/>
            <person name="Hubbard S.S."/>
            <person name="Banfield J.F."/>
        </authorList>
    </citation>
    <scope>NUCLEOTIDE SEQUENCE [LARGE SCALE GENOMIC DNA]</scope>
</reference>
<dbReference type="EMBL" id="MHIC01000042">
    <property type="protein sequence ID" value="OGY43701.1"/>
    <property type="molecule type" value="Genomic_DNA"/>
</dbReference>
<dbReference type="Proteomes" id="UP000176241">
    <property type="component" value="Unassembled WGS sequence"/>
</dbReference>
<feature type="transmembrane region" description="Helical" evidence="1">
    <location>
        <begin position="184"/>
        <end position="201"/>
    </location>
</feature>
<accession>A0A1G1XUP0</accession>
<gene>
    <name evidence="3" type="ORF">A2731_03730</name>
</gene>
<dbReference type="AlphaFoldDB" id="A0A1G1XUP0"/>
<sequence length="231" mass="26643">MDFLKIVFSILLYLNVPMAIASFIFAFILLRRAKGNPIYFNFGMAVLFMALWMLVTLLDFFRFTLFTSTFHALLSFAVSIWVLHFFLLFTYNFPAPKLINEFKILFFYLATFVISLSAFLPGLYVTSGSVEFPFRYREINPLGLSIFTIYFTILAIIAFFNLFQSYERSDGLHKTQLKKIMAGTAIAIVANLIVSLINYYYTSFDLTSVGIFSTFTVLVYIYSILFSKKVV</sequence>
<keyword evidence="1" id="KW-1133">Transmembrane helix</keyword>